<proteinExistence type="predicted"/>
<feature type="chain" id="PRO_5011768254" description="Lipoprotein" evidence="1">
    <location>
        <begin position="19"/>
        <end position="142"/>
    </location>
</feature>
<dbReference type="RefSeq" id="WP_090662398.1">
    <property type="nucleotide sequence ID" value="NZ_FOXQ01000015.1"/>
</dbReference>
<evidence type="ECO:0008006" key="4">
    <source>
        <dbReference type="Google" id="ProtNLM"/>
    </source>
</evidence>
<dbReference type="EMBL" id="FOXQ01000015">
    <property type="protein sequence ID" value="SFQ49484.1"/>
    <property type="molecule type" value="Genomic_DNA"/>
</dbReference>
<name>A0A1I5YZ08_9BACT</name>
<keyword evidence="1" id="KW-0732">Signal</keyword>
<dbReference type="OrthoDB" id="667337at2"/>
<dbReference type="AlphaFoldDB" id="A0A1I5YZ08"/>
<sequence length="142" mass="16249">MKNKTLPIVIAFTAIVFAACESKPAVTTERATVKTEPVKTYQEIVKSDEITDTFNVALYETKYTFKYLIKINFKGIEATDSLRIPNLGYEPQPEIKQGEVRPSCIIGFLDDKKQFMEGNEVLFKDNQLLYHPLKSYDVSEEK</sequence>
<gene>
    <name evidence="2" type="ORF">SAMN05444277_11510</name>
</gene>
<keyword evidence="3" id="KW-1185">Reference proteome</keyword>
<protein>
    <recommendedName>
        <fullName evidence="4">Lipoprotein</fullName>
    </recommendedName>
</protein>
<evidence type="ECO:0000313" key="2">
    <source>
        <dbReference type="EMBL" id="SFQ49484.1"/>
    </source>
</evidence>
<dbReference type="PROSITE" id="PS51257">
    <property type="entry name" value="PROKAR_LIPOPROTEIN"/>
    <property type="match status" value="1"/>
</dbReference>
<organism evidence="2 3">
    <name type="scientific">Parafilimonas terrae</name>
    <dbReference type="NCBI Taxonomy" id="1465490"/>
    <lineage>
        <taxon>Bacteria</taxon>
        <taxon>Pseudomonadati</taxon>
        <taxon>Bacteroidota</taxon>
        <taxon>Chitinophagia</taxon>
        <taxon>Chitinophagales</taxon>
        <taxon>Chitinophagaceae</taxon>
        <taxon>Parafilimonas</taxon>
    </lineage>
</organism>
<evidence type="ECO:0000313" key="3">
    <source>
        <dbReference type="Proteomes" id="UP000199031"/>
    </source>
</evidence>
<accession>A0A1I5YZ08</accession>
<dbReference type="Proteomes" id="UP000199031">
    <property type="component" value="Unassembled WGS sequence"/>
</dbReference>
<reference evidence="2 3" key="1">
    <citation type="submission" date="2016-10" db="EMBL/GenBank/DDBJ databases">
        <authorList>
            <person name="de Groot N.N."/>
        </authorList>
    </citation>
    <scope>NUCLEOTIDE SEQUENCE [LARGE SCALE GENOMIC DNA]</scope>
    <source>
        <strain evidence="2 3">DSM 28286</strain>
    </source>
</reference>
<evidence type="ECO:0000256" key="1">
    <source>
        <dbReference type="SAM" id="SignalP"/>
    </source>
</evidence>
<feature type="signal peptide" evidence="1">
    <location>
        <begin position="1"/>
        <end position="18"/>
    </location>
</feature>